<organism evidence="3 4">
    <name type="scientific">Reyranella humidisoli</name>
    <dbReference type="NCBI Taxonomy" id="2849149"/>
    <lineage>
        <taxon>Bacteria</taxon>
        <taxon>Pseudomonadati</taxon>
        <taxon>Pseudomonadota</taxon>
        <taxon>Alphaproteobacteria</taxon>
        <taxon>Hyphomicrobiales</taxon>
        <taxon>Reyranellaceae</taxon>
        <taxon>Reyranella</taxon>
    </lineage>
</organism>
<dbReference type="InterPro" id="IPR005064">
    <property type="entry name" value="BUG"/>
</dbReference>
<evidence type="ECO:0000256" key="2">
    <source>
        <dbReference type="SAM" id="SignalP"/>
    </source>
</evidence>
<name>A0ABS6IHC3_9HYPH</name>
<dbReference type="EMBL" id="JAHOPB010000001">
    <property type="protein sequence ID" value="MBU8873274.1"/>
    <property type="molecule type" value="Genomic_DNA"/>
</dbReference>
<keyword evidence="4" id="KW-1185">Reference proteome</keyword>
<dbReference type="PIRSF" id="PIRSF017082">
    <property type="entry name" value="YflP"/>
    <property type="match status" value="1"/>
</dbReference>
<evidence type="ECO:0000313" key="4">
    <source>
        <dbReference type="Proteomes" id="UP000727907"/>
    </source>
</evidence>
<protein>
    <submittedName>
        <fullName evidence="3">Tripartite tricarboxylate transporter substrate binding protein</fullName>
    </submittedName>
</protein>
<feature type="signal peptide" evidence="2">
    <location>
        <begin position="1"/>
        <end position="23"/>
    </location>
</feature>
<dbReference type="PANTHER" id="PTHR42928:SF5">
    <property type="entry name" value="BLR1237 PROTEIN"/>
    <property type="match status" value="1"/>
</dbReference>
<dbReference type="RefSeq" id="WP_216957527.1">
    <property type="nucleotide sequence ID" value="NZ_JAHOPB010000001.1"/>
</dbReference>
<dbReference type="CDD" id="cd07012">
    <property type="entry name" value="PBP2_Bug_TTT"/>
    <property type="match status" value="1"/>
</dbReference>
<sequence length="322" mass="34072">MNLRRRTVLGAMGASLLAAPALAQDYPNKPLKMIVPYPPGGGTDGLGRITAQFLSEKLGQQIVIQNVGGASGTIGSEMVRRAEPDGYTVLFNASLFVLGKTVVPSCPYDPQTDFRAIAQAGEAPLVMLANNNVPGNDYAATMAAVAKDPKKFFVAISSGGSAGHIATLAWLKRIGIPLDQILYKGTAPANTDLMSGSVQFFMDPWTALLPLATSGRAKGLYVTSKERTPLAPNIPTSAEVGLKDFNLSSWYGVWAPKDTPDAIVNRLAAGMAEVSKDKAFVDKTTSLGIVPTARGPKDFAAFIKSEVETNTALLKEANFKPE</sequence>
<evidence type="ECO:0000313" key="3">
    <source>
        <dbReference type="EMBL" id="MBU8873274.1"/>
    </source>
</evidence>
<feature type="chain" id="PRO_5047291283" evidence="2">
    <location>
        <begin position="24"/>
        <end position="322"/>
    </location>
</feature>
<proteinExistence type="inferred from homology"/>
<evidence type="ECO:0000256" key="1">
    <source>
        <dbReference type="ARBA" id="ARBA00006987"/>
    </source>
</evidence>
<dbReference type="Pfam" id="PF03401">
    <property type="entry name" value="TctC"/>
    <property type="match status" value="1"/>
</dbReference>
<reference evidence="3 4" key="1">
    <citation type="submission" date="2021-06" db="EMBL/GenBank/DDBJ databases">
        <authorList>
            <person name="Lee D.H."/>
        </authorList>
    </citation>
    <scope>NUCLEOTIDE SEQUENCE [LARGE SCALE GENOMIC DNA]</scope>
    <source>
        <strain evidence="3 4">MMS21-HV4-11</strain>
    </source>
</reference>
<gene>
    <name evidence="3" type="ORF">KQ910_05835</name>
</gene>
<comment type="similarity">
    <text evidence="1">Belongs to the UPF0065 (bug) family.</text>
</comment>
<dbReference type="PANTHER" id="PTHR42928">
    <property type="entry name" value="TRICARBOXYLATE-BINDING PROTEIN"/>
    <property type="match status" value="1"/>
</dbReference>
<dbReference type="Proteomes" id="UP000727907">
    <property type="component" value="Unassembled WGS sequence"/>
</dbReference>
<keyword evidence="2" id="KW-0732">Signal</keyword>
<comment type="caution">
    <text evidence="3">The sequence shown here is derived from an EMBL/GenBank/DDBJ whole genome shotgun (WGS) entry which is preliminary data.</text>
</comment>
<accession>A0ABS6IHC3</accession>